<sequence length="75" mass="8378">MWDHLGLCSCLYMNSIQALNVDSNVGHEGVHLFTTHSNAWFTMLVIASGARTFFHSPPCPVVFWPSPSARDPRMS</sequence>
<dbReference type="GeneID" id="64628383"/>
<comment type="caution">
    <text evidence="1">The sequence shown here is derived from an EMBL/GenBank/DDBJ whole genome shotgun (WGS) entry which is preliminary data.</text>
</comment>
<organism evidence="1 2">
    <name type="scientific">Suillus subaureus</name>
    <dbReference type="NCBI Taxonomy" id="48587"/>
    <lineage>
        <taxon>Eukaryota</taxon>
        <taxon>Fungi</taxon>
        <taxon>Dikarya</taxon>
        <taxon>Basidiomycota</taxon>
        <taxon>Agaricomycotina</taxon>
        <taxon>Agaricomycetes</taxon>
        <taxon>Agaricomycetidae</taxon>
        <taxon>Boletales</taxon>
        <taxon>Suillineae</taxon>
        <taxon>Suillaceae</taxon>
        <taxon>Suillus</taxon>
    </lineage>
</organism>
<gene>
    <name evidence="1" type="ORF">BJ212DRAFT_1319765</name>
</gene>
<protein>
    <submittedName>
        <fullName evidence="1">Uncharacterized protein</fullName>
    </submittedName>
</protein>
<reference evidence="1" key="1">
    <citation type="journal article" date="2020" name="New Phytol.">
        <title>Comparative genomics reveals dynamic genome evolution in host specialist ectomycorrhizal fungi.</title>
        <authorList>
            <person name="Lofgren L.A."/>
            <person name="Nguyen N.H."/>
            <person name="Vilgalys R."/>
            <person name="Ruytinx J."/>
            <person name="Liao H.L."/>
            <person name="Branco S."/>
            <person name="Kuo A."/>
            <person name="LaButti K."/>
            <person name="Lipzen A."/>
            <person name="Andreopoulos W."/>
            <person name="Pangilinan J."/>
            <person name="Riley R."/>
            <person name="Hundley H."/>
            <person name="Na H."/>
            <person name="Barry K."/>
            <person name="Grigoriev I.V."/>
            <person name="Stajich J.E."/>
            <person name="Kennedy P.G."/>
        </authorList>
    </citation>
    <scope>NUCLEOTIDE SEQUENCE</scope>
    <source>
        <strain evidence="1">MN1</strain>
    </source>
</reference>
<dbReference type="Proteomes" id="UP000807769">
    <property type="component" value="Unassembled WGS sequence"/>
</dbReference>
<keyword evidence="2" id="KW-1185">Reference proteome</keyword>
<proteinExistence type="predicted"/>
<accession>A0A9P7ELB6</accession>
<dbReference type="EMBL" id="JABBWG010000003">
    <property type="protein sequence ID" value="KAG1824380.1"/>
    <property type="molecule type" value="Genomic_DNA"/>
</dbReference>
<evidence type="ECO:0000313" key="2">
    <source>
        <dbReference type="Proteomes" id="UP000807769"/>
    </source>
</evidence>
<evidence type="ECO:0000313" key="1">
    <source>
        <dbReference type="EMBL" id="KAG1824380.1"/>
    </source>
</evidence>
<dbReference type="AlphaFoldDB" id="A0A9P7ELB6"/>
<dbReference type="RefSeq" id="XP_041198097.1">
    <property type="nucleotide sequence ID" value="XM_041334366.1"/>
</dbReference>
<name>A0A9P7ELB6_9AGAM</name>